<organism evidence="3 4">
    <name type="scientific">Candidatus Roizmanbacteria bacterium CG_4_10_14_0_8_um_filter_39_9</name>
    <dbReference type="NCBI Taxonomy" id="1974829"/>
    <lineage>
        <taxon>Bacteria</taxon>
        <taxon>Candidatus Roizmaniibacteriota</taxon>
    </lineage>
</organism>
<evidence type="ECO:0000259" key="2">
    <source>
        <dbReference type="Pfam" id="PF02542"/>
    </source>
</evidence>
<dbReference type="NCBIfam" id="TIGR00151">
    <property type="entry name" value="ispF"/>
    <property type="match status" value="1"/>
</dbReference>
<dbReference type="PANTHER" id="PTHR43181">
    <property type="entry name" value="2-C-METHYL-D-ERYTHRITOL 2,4-CYCLODIPHOSPHATE SYNTHASE, CHLOROPLASTIC"/>
    <property type="match status" value="1"/>
</dbReference>
<evidence type="ECO:0000313" key="3">
    <source>
        <dbReference type="EMBL" id="PIY69527.1"/>
    </source>
</evidence>
<comment type="similarity">
    <text evidence="1">Belongs to the IspF family.</text>
</comment>
<accession>A0A2M7QF32</accession>
<dbReference type="GO" id="GO:0008685">
    <property type="term" value="F:2-C-methyl-D-erythritol 2,4-cyclodiphosphate synthase activity"/>
    <property type="evidence" value="ECO:0007669"/>
    <property type="project" value="UniProtKB-EC"/>
</dbReference>
<feature type="domain" description="2-C-methyl-D-erythritol 2,4-cyclodiphosphate synthase" evidence="2">
    <location>
        <begin position="2"/>
        <end position="158"/>
    </location>
</feature>
<dbReference type="PANTHER" id="PTHR43181:SF1">
    <property type="entry name" value="2-C-METHYL-D-ERYTHRITOL 2,4-CYCLODIPHOSPHATE SYNTHASE, CHLOROPLASTIC"/>
    <property type="match status" value="1"/>
</dbReference>
<gene>
    <name evidence="3" type="primary">ispF</name>
    <name evidence="3" type="ORF">COY90_00205</name>
</gene>
<dbReference type="EMBL" id="PFLF01000005">
    <property type="protein sequence ID" value="PIY69527.1"/>
    <property type="molecule type" value="Genomic_DNA"/>
</dbReference>
<keyword evidence="1" id="KW-0456">Lyase</keyword>
<dbReference type="Pfam" id="PF02542">
    <property type="entry name" value="YgbB"/>
    <property type="match status" value="1"/>
</dbReference>
<protein>
    <recommendedName>
        <fullName evidence="1">2-C-methyl-D-erythritol 2,4-cyclodiphosphate synthase</fullName>
        <ecNumber evidence="1">4.6.1.12</ecNumber>
    </recommendedName>
</protein>
<dbReference type="SUPFAM" id="SSF69765">
    <property type="entry name" value="IpsF-like"/>
    <property type="match status" value="1"/>
</dbReference>
<dbReference type="AlphaFoldDB" id="A0A2M7QF32"/>
<comment type="caution">
    <text evidence="3">The sequence shown here is derived from an EMBL/GenBank/DDBJ whole genome shotgun (WGS) entry which is preliminary data.</text>
</comment>
<dbReference type="Gene3D" id="3.30.1330.50">
    <property type="entry name" value="2-C-methyl-D-erythritol 2,4-cyclodiphosphate synthase"/>
    <property type="match status" value="1"/>
</dbReference>
<keyword evidence="1" id="KW-0414">Isoprene biosynthesis</keyword>
<evidence type="ECO:0000256" key="1">
    <source>
        <dbReference type="RuleBase" id="RU004395"/>
    </source>
</evidence>
<dbReference type="EC" id="4.6.1.12" evidence="1"/>
<dbReference type="InterPro" id="IPR036571">
    <property type="entry name" value="MECDP_synthase_sf"/>
</dbReference>
<proteinExistence type="inferred from homology"/>
<sequence>MFKIGIGQDSHKIHKKINSKKPLTLGGVIIDLNIEVDADSDGDILIHSLCNAINTALGLGSFDSYAGPLCRSGVTDGREYLLVAIDKVRHAGYQVNNISISIEAGCPRLEIHLEKMVSSLSSLLKIGKDNIGIAATSGDGLSSFAKGKGIQCFSIVSLIKQE</sequence>
<dbReference type="CDD" id="cd00554">
    <property type="entry name" value="MECDP_synthase"/>
    <property type="match status" value="1"/>
</dbReference>
<comment type="catalytic activity">
    <reaction evidence="1">
        <text>4-CDP-2-C-methyl-D-erythritol 2-phosphate = 2-C-methyl-D-erythritol 2,4-cyclic diphosphate + CMP</text>
        <dbReference type="Rhea" id="RHEA:23864"/>
        <dbReference type="ChEBI" id="CHEBI:57919"/>
        <dbReference type="ChEBI" id="CHEBI:58483"/>
        <dbReference type="ChEBI" id="CHEBI:60377"/>
        <dbReference type="EC" id="4.6.1.12"/>
    </reaction>
</comment>
<dbReference type="Proteomes" id="UP000230108">
    <property type="component" value="Unassembled WGS sequence"/>
</dbReference>
<name>A0A2M7QF32_9BACT</name>
<reference evidence="4" key="1">
    <citation type="submission" date="2017-09" db="EMBL/GenBank/DDBJ databases">
        <title>Depth-based differentiation of microbial function through sediment-hosted aquifers and enrichment of novel symbionts in the deep terrestrial subsurface.</title>
        <authorList>
            <person name="Probst A.J."/>
            <person name="Ladd B."/>
            <person name="Jarett J.K."/>
            <person name="Geller-Mcgrath D.E."/>
            <person name="Sieber C.M.K."/>
            <person name="Emerson J.B."/>
            <person name="Anantharaman K."/>
            <person name="Thomas B.C."/>
            <person name="Malmstrom R."/>
            <person name="Stieglmeier M."/>
            <person name="Klingl A."/>
            <person name="Woyke T."/>
            <person name="Ryan C.M."/>
            <person name="Banfield J.F."/>
        </authorList>
    </citation>
    <scope>NUCLEOTIDE SEQUENCE [LARGE SCALE GENOMIC DNA]</scope>
</reference>
<evidence type="ECO:0000313" key="4">
    <source>
        <dbReference type="Proteomes" id="UP000230108"/>
    </source>
</evidence>
<dbReference type="InterPro" id="IPR003526">
    <property type="entry name" value="MECDP_synthase"/>
</dbReference>
<dbReference type="GO" id="GO:0016114">
    <property type="term" value="P:terpenoid biosynthetic process"/>
    <property type="evidence" value="ECO:0007669"/>
    <property type="project" value="InterPro"/>
</dbReference>